<accession>B7PD61</accession>
<dbReference type="Proteomes" id="UP000001555">
    <property type="component" value="Unassembled WGS sequence"/>
</dbReference>
<protein>
    <submittedName>
        <fullName evidence="2 3">Uncharacterized protein</fullName>
    </submittedName>
</protein>
<dbReference type="VEuPathDB" id="VectorBase:ISCW002682"/>
<evidence type="ECO:0000313" key="3">
    <source>
        <dbReference type="EnsemblMetazoa" id="ISCW002682-PA"/>
    </source>
</evidence>
<dbReference type="EMBL" id="ABJB010566773">
    <property type="status" value="NOT_ANNOTATED_CDS"/>
    <property type="molecule type" value="Genomic_DNA"/>
</dbReference>
<reference evidence="2 4" key="1">
    <citation type="submission" date="2008-03" db="EMBL/GenBank/DDBJ databases">
        <title>Annotation of Ixodes scapularis.</title>
        <authorList>
            <consortium name="Ixodes scapularis Genome Project Consortium"/>
            <person name="Caler E."/>
            <person name="Hannick L.I."/>
            <person name="Bidwell S."/>
            <person name="Joardar V."/>
            <person name="Thiagarajan M."/>
            <person name="Amedeo P."/>
            <person name="Galinsky K.J."/>
            <person name="Schobel S."/>
            <person name="Inman J."/>
            <person name="Hostetler J."/>
            <person name="Miller J."/>
            <person name="Hammond M."/>
            <person name="Megy K."/>
            <person name="Lawson D."/>
            <person name="Kodira C."/>
            <person name="Sutton G."/>
            <person name="Meyer J."/>
            <person name="Hill C.A."/>
            <person name="Birren B."/>
            <person name="Nene V."/>
            <person name="Collins F."/>
            <person name="Alarcon-Chaidez F."/>
            <person name="Wikel S."/>
            <person name="Strausberg R."/>
        </authorList>
    </citation>
    <scope>NUCLEOTIDE SEQUENCE [LARGE SCALE GENOMIC DNA]</scope>
    <source>
        <strain evidence="4">Wikel</strain>
        <strain evidence="2">Wikel colony</strain>
    </source>
</reference>
<feature type="region of interest" description="Disordered" evidence="1">
    <location>
        <begin position="25"/>
        <end position="58"/>
    </location>
</feature>
<keyword evidence="4" id="KW-1185">Reference proteome</keyword>
<name>B7PD61_IXOSC</name>
<reference evidence="3" key="2">
    <citation type="submission" date="2020-05" db="UniProtKB">
        <authorList>
            <consortium name="EnsemblMetazoa"/>
        </authorList>
    </citation>
    <scope>IDENTIFICATION</scope>
    <source>
        <strain evidence="3">wikel</strain>
    </source>
</reference>
<sequence length="58" mass="5680">MAVARTRLPHGAITAWLSGAVGVIATPDSAGATPRSWGEQSGPGARPESGGAPRSTGP</sequence>
<dbReference type="VEuPathDB" id="VectorBase:ISCI002682"/>
<gene>
    <name evidence="2" type="ORF">IscW_ISCW002682</name>
</gene>
<dbReference type="HOGENOM" id="CLU_2981349_0_0_1"/>
<dbReference type="AlphaFoldDB" id="B7PD61"/>
<dbReference type="InParanoid" id="B7PD61"/>
<organism>
    <name type="scientific">Ixodes scapularis</name>
    <name type="common">Black-legged tick</name>
    <name type="synonym">Deer tick</name>
    <dbReference type="NCBI Taxonomy" id="6945"/>
    <lineage>
        <taxon>Eukaryota</taxon>
        <taxon>Metazoa</taxon>
        <taxon>Ecdysozoa</taxon>
        <taxon>Arthropoda</taxon>
        <taxon>Chelicerata</taxon>
        <taxon>Arachnida</taxon>
        <taxon>Acari</taxon>
        <taxon>Parasitiformes</taxon>
        <taxon>Ixodida</taxon>
        <taxon>Ixodoidea</taxon>
        <taxon>Ixodidae</taxon>
        <taxon>Ixodinae</taxon>
        <taxon>Ixodes</taxon>
    </lineage>
</organism>
<dbReference type="EnsemblMetazoa" id="ISCW002682-RA">
    <property type="protein sequence ID" value="ISCW002682-PA"/>
    <property type="gene ID" value="ISCW002682"/>
</dbReference>
<evidence type="ECO:0000313" key="2">
    <source>
        <dbReference type="EMBL" id="EEC04533.1"/>
    </source>
</evidence>
<dbReference type="PaxDb" id="6945-B7PD61"/>
<evidence type="ECO:0000256" key="1">
    <source>
        <dbReference type="SAM" id="MobiDB-lite"/>
    </source>
</evidence>
<evidence type="ECO:0000313" key="4">
    <source>
        <dbReference type="Proteomes" id="UP000001555"/>
    </source>
</evidence>
<dbReference type="EMBL" id="DS688436">
    <property type="protein sequence ID" value="EEC04533.1"/>
    <property type="molecule type" value="Genomic_DNA"/>
</dbReference>
<proteinExistence type="predicted"/>